<evidence type="ECO:0000313" key="3">
    <source>
        <dbReference type="Proteomes" id="UP001595796"/>
    </source>
</evidence>
<evidence type="ECO:0000313" key="2">
    <source>
        <dbReference type="EMBL" id="MFC5067812.1"/>
    </source>
</evidence>
<proteinExistence type="predicted"/>
<accession>A0ABV9Z1Y9</accession>
<feature type="transmembrane region" description="Helical" evidence="1">
    <location>
        <begin position="12"/>
        <end position="28"/>
    </location>
</feature>
<keyword evidence="1" id="KW-0812">Transmembrane</keyword>
<reference evidence="3" key="1">
    <citation type="journal article" date="2019" name="Int. J. Syst. Evol. Microbiol.">
        <title>The Global Catalogue of Microorganisms (GCM) 10K type strain sequencing project: providing services to taxonomists for standard genome sequencing and annotation.</title>
        <authorList>
            <consortium name="The Broad Institute Genomics Platform"/>
            <consortium name="The Broad Institute Genome Sequencing Center for Infectious Disease"/>
            <person name="Wu L."/>
            <person name="Ma J."/>
        </authorList>
    </citation>
    <scope>NUCLEOTIDE SEQUENCE [LARGE SCALE GENOMIC DNA]</scope>
    <source>
        <strain evidence="3">CGMCC 1.16444</strain>
    </source>
</reference>
<name>A0ABV9Z1Y9_9HYPH</name>
<dbReference type="InterPro" id="IPR058159">
    <property type="entry name" value="Phage_holin_10"/>
</dbReference>
<dbReference type="Proteomes" id="UP001595796">
    <property type="component" value="Unassembled WGS sequence"/>
</dbReference>
<feature type="transmembrane region" description="Helical" evidence="1">
    <location>
        <begin position="34"/>
        <end position="51"/>
    </location>
</feature>
<protein>
    <recommendedName>
        <fullName evidence="4">Holin</fullName>
    </recommendedName>
</protein>
<keyword evidence="1" id="KW-1133">Transmembrane helix</keyword>
<keyword evidence="1" id="KW-0472">Membrane</keyword>
<gene>
    <name evidence="2" type="ORF">ACFPFW_07250</name>
</gene>
<keyword evidence="3" id="KW-1185">Reference proteome</keyword>
<evidence type="ECO:0008006" key="4">
    <source>
        <dbReference type="Google" id="ProtNLM"/>
    </source>
</evidence>
<dbReference type="EMBL" id="JBHSJF010000006">
    <property type="protein sequence ID" value="MFC5067812.1"/>
    <property type="molecule type" value="Genomic_DNA"/>
</dbReference>
<evidence type="ECO:0000256" key="1">
    <source>
        <dbReference type="SAM" id="Phobius"/>
    </source>
</evidence>
<dbReference type="RefSeq" id="WP_114956615.1">
    <property type="nucleotide sequence ID" value="NZ_JBHSJF010000006.1"/>
</dbReference>
<comment type="caution">
    <text evidence="2">The sequence shown here is derived from an EMBL/GenBank/DDBJ whole genome shotgun (WGS) entry which is preliminary data.</text>
</comment>
<dbReference type="Pfam" id="PF23987">
    <property type="entry name" value="Phage_holin_10"/>
    <property type="match status" value="1"/>
</dbReference>
<sequence>MNLTQLQSVVKTLLTTILAYLVGKGWIADGQVEGIVAAAIAIVAVAHGFYVNRAVALVGKAASLSEVEVIQTTPKLAQAVPSDKVIPA</sequence>
<organism evidence="2 3">
    <name type="scientific">Flaviflagellibacter deserti</name>
    <dbReference type="NCBI Taxonomy" id="2267266"/>
    <lineage>
        <taxon>Bacteria</taxon>
        <taxon>Pseudomonadati</taxon>
        <taxon>Pseudomonadota</taxon>
        <taxon>Alphaproteobacteria</taxon>
        <taxon>Hyphomicrobiales</taxon>
        <taxon>Flaviflagellibacter</taxon>
    </lineage>
</organism>